<dbReference type="EMBL" id="GBXM01075982">
    <property type="protein sequence ID" value="JAH32595.1"/>
    <property type="molecule type" value="Transcribed_RNA"/>
</dbReference>
<evidence type="ECO:0000256" key="1">
    <source>
        <dbReference type="SAM" id="MobiDB-lite"/>
    </source>
</evidence>
<reference evidence="2" key="1">
    <citation type="submission" date="2014-11" db="EMBL/GenBank/DDBJ databases">
        <authorList>
            <person name="Amaro Gonzalez C."/>
        </authorList>
    </citation>
    <scope>NUCLEOTIDE SEQUENCE</scope>
</reference>
<feature type="compositionally biased region" description="Polar residues" evidence="1">
    <location>
        <begin position="1"/>
        <end position="16"/>
    </location>
</feature>
<name>A0A0E9RVT8_ANGAN</name>
<feature type="region of interest" description="Disordered" evidence="1">
    <location>
        <begin position="1"/>
        <end position="31"/>
    </location>
</feature>
<accession>A0A0E9RVT8</accession>
<protein>
    <submittedName>
        <fullName evidence="2">Uncharacterized protein</fullName>
    </submittedName>
</protein>
<sequence length="31" mass="3209">MLISNRQLGSEDSAVNHTKGGGSLYSSTANI</sequence>
<organism evidence="2">
    <name type="scientific">Anguilla anguilla</name>
    <name type="common">European freshwater eel</name>
    <name type="synonym">Muraena anguilla</name>
    <dbReference type="NCBI Taxonomy" id="7936"/>
    <lineage>
        <taxon>Eukaryota</taxon>
        <taxon>Metazoa</taxon>
        <taxon>Chordata</taxon>
        <taxon>Craniata</taxon>
        <taxon>Vertebrata</taxon>
        <taxon>Euteleostomi</taxon>
        <taxon>Actinopterygii</taxon>
        <taxon>Neopterygii</taxon>
        <taxon>Teleostei</taxon>
        <taxon>Anguilliformes</taxon>
        <taxon>Anguillidae</taxon>
        <taxon>Anguilla</taxon>
    </lineage>
</organism>
<reference evidence="2" key="2">
    <citation type="journal article" date="2015" name="Fish Shellfish Immunol.">
        <title>Early steps in the European eel (Anguilla anguilla)-Vibrio vulnificus interaction in the gills: Role of the RtxA13 toxin.</title>
        <authorList>
            <person name="Callol A."/>
            <person name="Pajuelo D."/>
            <person name="Ebbesson L."/>
            <person name="Teles M."/>
            <person name="MacKenzie S."/>
            <person name="Amaro C."/>
        </authorList>
    </citation>
    <scope>NUCLEOTIDE SEQUENCE</scope>
</reference>
<evidence type="ECO:0000313" key="2">
    <source>
        <dbReference type="EMBL" id="JAH32595.1"/>
    </source>
</evidence>
<dbReference type="AlphaFoldDB" id="A0A0E9RVT8"/>
<proteinExistence type="predicted"/>